<dbReference type="Gene3D" id="1.10.3720.10">
    <property type="entry name" value="MetI-like"/>
    <property type="match status" value="1"/>
</dbReference>
<feature type="transmembrane region" description="Helical" evidence="7">
    <location>
        <begin position="286"/>
        <end position="307"/>
    </location>
</feature>
<dbReference type="OrthoDB" id="9783218at2"/>
<dbReference type="eggNOG" id="COG1173">
    <property type="taxonomic scope" value="Bacteria"/>
</dbReference>
<dbReference type="InterPro" id="IPR000515">
    <property type="entry name" value="MetI-like"/>
</dbReference>
<dbReference type="HOGENOM" id="CLU_028518_1_0_10"/>
<feature type="transmembrane region" description="Helical" evidence="7">
    <location>
        <begin position="175"/>
        <end position="201"/>
    </location>
</feature>
<proteinExistence type="inferred from homology"/>
<dbReference type="PANTHER" id="PTHR43386">
    <property type="entry name" value="OLIGOPEPTIDE TRANSPORT SYSTEM PERMEASE PROTEIN APPC"/>
    <property type="match status" value="1"/>
</dbReference>
<feature type="transmembrane region" description="Helical" evidence="7">
    <location>
        <begin position="236"/>
        <end position="255"/>
    </location>
</feature>
<organism evidence="9 10">
    <name type="scientific">Chloroherpeton thalassium (strain ATCC 35110 / GB-78)</name>
    <dbReference type="NCBI Taxonomy" id="517418"/>
    <lineage>
        <taxon>Bacteria</taxon>
        <taxon>Pseudomonadati</taxon>
        <taxon>Chlorobiota</taxon>
        <taxon>Chlorobiia</taxon>
        <taxon>Chlorobiales</taxon>
        <taxon>Chloroherpetonaceae</taxon>
        <taxon>Chloroherpeton</taxon>
    </lineage>
</organism>
<name>B3QZE0_CHLT3</name>
<evidence type="ECO:0000259" key="8">
    <source>
        <dbReference type="PROSITE" id="PS50928"/>
    </source>
</evidence>
<keyword evidence="3" id="KW-1003">Cell membrane</keyword>
<evidence type="ECO:0000256" key="6">
    <source>
        <dbReference type="ARBA" id="ARBA00023136"/>
    </source>
</evidence>
<dbReference type="AlphaFoldDB" id="B3QZE0"/>
<evidence type="ECO:0000256" key="5">
    <source>
        <dbReference type="ARBA" id="ARBA00022989"/>
    </source>
</evidence>
<keyword evidence="10" id="KW-1185">Reference proteome</keyword>
<comment type="subcellular location">
    <subcellularLocation>
        <location evidence="1 7">Cell membrane</location>
        <topology evidence="1 7">Multi-pass membrane protein</topology>
    </subcellularLocation>
</comment>
<feature type="transmembrane region" description="Helical" evidence="7">
    <location>
        <begin position="343"/>
        <end position="364"/>
    </location>
</feature>
<dbReference type="PANTHER" id="PTHR43386:SF1">
    <property type="entry name" value="D,D-DIPEPTIDE TRANSPORT SYSTEM PERMEASE PROTEIN DDPC-RELATED"/>
    <property type="match status" value="1"/>
</dbReference>
<feature type="domain" description="ABC transmembrane type-1" evidence="8">
    <location>
        <begin position="173"/>
        <end position="364"/>
    </location>
</feature>
<accession>B3QZE0</accession>
<feature type="transmembrane region" description="Helical" evidence="7">
    <location>
        <begin position="208"/>
        <end position="230"/>
    </location>
</feature>
<evidence type="ECO:0000313" key="9">
    <source>
        <dbReference type="EMBL" id="ACF13833.1"/>
    </source>
</evidence>
<dbReference type="Pfam" id="PF00528">
    <property type="entry name" value="BPD_transp_1"/>
    <property type="match status" value="1"/>
</dbReference>
<evidence type="ECO:0000313" key="10">
    <source>
        <dbReference type="Proteomes" id="UP000001208"/>
    </source>
</evidence>
<dbReference type="PROSITE" id="PS50928">
    <property type="entry name" value="ABC_TM1"/>
    <property type="match status" value="1"/>
</dbReference>
<dbReference type="eggNOG" id="COG4171">
    <property type="taxonomic scope" value="Bacteria"/>
</dbReference>
<keyword evidence="6 7" id="KW-0472">Membrane</keyword>
<comment type="similarity">
    <text evidence="7">Belongs to the binding-protein-dependent transport system permease family.</text>
</comment>
<evidence type="ECO:0000256" key="1">
    <source>
        <dbReference type="ARBA" id="ARBA00004651"/>
    </source>
</evidence>
<dbReference type="InterPro" id="IPR050366">
    <property type="entry name" value="BP-dependent_transpt_permease"/>
</dbReference>
<reference evidence="9 10" key="1">
    <citation type="submission" date="2008-06" db="EMBL/GenBank/DDBJ databases">
        <title>Complete sequence of Chloroherpeton thalassium ATCC 35110.</title>
        <authorList>
            <consortium name="US DOE Joint Genome Institute"/>
            <person name="Lucas S."/>
            <person name="Copeland A."/>
            <person name="Lapidus A."/>
            <person name="Glavina del Rio T."/>
            <person name="Dalin E."/>
            <person name="Tice H."/>
            <person name="Bruce D."/>
            <person name="Goodwin L."/>
            <person name="Pitluck S."/>
            <person name="Schmutz J."/>
            <person name="Larimer F."/>
            <person name="Land M."/>
            <person name="Hauser L."/>
            <person name="Kyrpides N."/>
            <person name="Mikhailova N."/>
            <person name="Liu Z."/>
            <person name="Li T."/>
            <person name="Zhao F."/>
            <person name="Overmann J."/>
            <person name="Bryant D.A."/>
            <person name="Richardson P."/>
        </authorList>
    </citation>
    <scope>NUCLEOTIDE SEQUENCE [LARGE SCALE GENOMIC DNA]</scope>
    <source>
        <strain evidence="10">ATCC 35110 / GB-78</strain>
    </source>
</reference>
<dbReference type="Proteomes" id="UP000001208">
    <property type="component" value="Chromosome"/>
</dbReference>
<dbReference type="KEGG" id="cts:Ctha_1370"/>
<dbReference type="GO" id="GO:0055085">
    <property type="term" value="P:transmembrane transport"/>
    <property type="evidence" value="ECO:0007669"/>
    <property type="project" value="InterPro"/>
</dbReference>
<evidence type="ECO:0000256" key="2">
    <source>
        <dbReference type="ARBA" id="ARBA00022448"/>
    </source>
</evidence>
<dbReference type="InterPro" id="IPR035906">
    <property type="entry name" value="MetI-like_sf"/>
</dbReference>
<keyword evidence="4 7" id="KW-0812">Transmembrane</keyword>
<dbReference type="STRING" id="517418.Ctha_1370"/>
<gene>
    <name evidence="9" type="ordered locus">Ctha_1370</name>
</gene>
<sequence>MSKSYQPVADAKNSIAKNRNQAFEAELEKTDRHRSPFFYAWRRLKRNHLAMFGLLTTVALSIIAIFAPFLAPLPPNQQIYEYEIKPPFYQGNLLLKKLATSAAGKEQSKPVPIQRFDKIGDTLHVIDFEGHTFQIALSELQGETESDWHQTPIFLLGTDKYGRDIFSRVLYGTRISLSVGVIATAISLSIGILLGAVAGYFSGKTDALIMWLINVFWSFPALLLVIAISVALGRGFWQVFVAVGFTLWVDPARIVRGQFMSLRELEFVEATRALGFGSLRTIFRHMLPNTFGPITVIATADFAYAIIAEASMSFLGFGVQPPTASWGAMLRDGYAYIISGHGWWLAVFPGLAIMLAVLAINVLGDGLRDAFDPKLKK</sequence>
<evidence type="ECO:0000256" key="4">
    <source>
        <dbReference type="ARBA" id="ARBA00022692"/>
    </source>
</evidence>
<dbReference type="CDD" id="cd06261">
    <property type="entry name" value="TM_PBP2"/>
    <property type="match status" value="1"/>
</dbReference>
<dbReference type="EMBL" id="CP001100">
    <property type="protein sequence ID" value="ACF13833.1"/>
    <property type="molecule type" value="Genomic_DNA"/>
</dbReference>
<protein>
    <submittedName>
        <fullName evidence="9">Binding-protein-dependent transport systems inner membrane component</fullName>
    </submittedName>
</protein>
<keyword evidence="2 7" id="KW-0813">Transport</keyword>
<dbReference type="GO" id="GO:0005886">
    <property type="term" value="C:plasma membrane"/>
    <property type="evidence" value="ECO:0007669"/>
    <property type="project" value="UniProtKB-SubCell"/>
</dbReference>
<dbReference type="SUPFAM" id="SSF161098">
    <property type="entry name" value="MetI-like"/>
    <property type="match status" value="1"/>
</dbReference>
<dbReference type="Pfam" id="PF12911">
    <property type="entry name" value="OppC_N"/>
    <property type="match status" value="1"/>
</dbReference>
<evidence type="ECO:0000256" key="3">
    <source>
        <dbReference type="ARBA" id="ARBA00022475"/>
    </source>
</evidence>
<evidence type="ECO:0000256" key="7">
    <source>
        <dbReference type="RuleBase" id="RU363032"/>
    </source>
</evidence>
<feature type="transmembrane region" description="Helical" evidence="7">
    <location>
        <begin position="49"/>
        <end position="71"/>
    </location>
</feature>
<keyword evidence="5 7" id="KW-1133">Transmembrane helix</keyword>
<dbReference type="InterPro" id="IPR025966">
    <property type="entry name" value="OppC_N"/>
</dbReference>
<dbReference type="RefSeq" id="WP_012499917.1">
    <property type="nucleotide sequence ID" value="NC_011026.1"/>
</dbReference>